<keyword evidence="6" id="KW-0732">Signal</keyword>
<keyword evidence="2" id="KW-0964">Secreted</keyword>
<dbReference type="OMA" id="KSCERAC"/>
<comment type="subcellular location">
    <subcellularLocation>
        <location evidence="1">Secreted</location>
    </subcellularLocation>
</comment>
<name>A0A1D2NBW5_ORCCI</name>
<comment type="caution">
    <text evidence="8">The sequence shown here is derived from an EMBL/GenBank/DDBJ whole genome shotgun (WGS) entry which is preliminary data.</text>
</comment>
<proteinExistence type="predicted"/>
<dbReference type="FunFam" id="4.10.410.10:FF:000021">
    <property type="entry name" value="Serine protease inhibitor, putative"/>
    <property type="match status" value="1"/>
</dbReference>
<keyword evidence="9" id="KW-1185">Reference proteome</keyword>
<feature type="chain" id="PRO_5008905328" evidence="6">
    <location>
        <begin position="24"/>
        <end position="79"/>
    </location>
</feature>
<evidence type="ECO:0000313" key="9">
    <source>
        <dbReference type="Proteomes" id="UP000094527"/>
    </source>
</evidence>
<dbReference type="Gene3D" id="4.10.410.10">
    <property type="entry name" value="Pancreatic trypsin inhibitor Kunitz domain"/>
    <property type="match status" value="1"/>
</dbReference>
<dbReference type="Pfam" id="PF00014">
    <property type="entry name" value="Kunitz_BPTI"/>
    <property type="match status" value="1"/>
</dbReference>
<feature type="signal peptide" evidence="6">
    <location>
        <begin position="1"/>
        <end position="23"/>
    </location>
</feature>
<dbReference type="InterPro" id="IPR050098">
    <property type="entry name" value="TFPI/VKTCI-like"/>
</dbReference>
<dbReference type="GO" id="GO:0004867">
    <property type="term" value="F:serine-type endopeptidase inhibitor activity"/>
    <property type="evidence" value="ECO:0007669"/>
    <property type="project" value="UniProtKB-KW"/>
</dbReference>
<keyword evidence="3" id="KW-0646">Protease inhibitor</keyword>
<evidence type="ECO:0000256" key="5">
    <source>
        <dbReference type="ARBA" id="ARBA00023157"/>
    </source>
</evidence>
<dbReference type="OrthoDB" id="4473401at2759"/>
<dbReference type="SUPFAM" id="SSF57362">
    <property type="entry name" value="BPTI-like"/>
    <property type="match status" value="1"/>
</dbReference>
<evidence type="ECO:0000256" key="2">
    <source>
        <dbReference type="ARBA" id="ARBA00022525"/>
    </source>
</evidence>
<dbReference type="GO" id="GO:0005615">
    <property type="term" value="C:extracellular space"/>
    <property type="evidence" value="ECO:0007669"/>
    <property type="project" value="TreeGrafter"/>
</dbReference>
<dbReference type="EMBL" id="LJIJ01000097">
    <property type="protein sequence ID" value="ODN02731.1"/>
    <property type="molecule type" value="Genomic_DNA"/>
</dbReference>
<dbReference type="PANTHER" id="PTHR10083">
    <property type="entry name" value="KUNITZ-TYPE PROTEASE INHIBITOR-RELATED"/>
    <property type="match status" value="1"/>
</dbReference>
<dbReference type="CDD" id="cd00109">
    <property type="entry name" value="Kunitz-type"/>
    <property type="match status" value="1"/>
</dbReference>
<dbReference type="InterPro" id="IPR002223">
    <property type="entry name" value="Kunitz_BPTI"/>
</dbReference>
<sequence>MKTQTAILFLTLFWRCLVLPVVALNVDCQQPKDVGICKGAIPRFYFDTTTGNCENMLWGGCGGNSNNFETLQECQNKCK</sequence>
<dbReference type="STRING" id="48709.A0A1D2NBW5"/>
<dbReference type="PROSITE" id="PS50279">
    <property type="entry name" value="BPTI_KUNITZ_2"/>
    <property type="match status" value="1"/>
</dbReference>
<organism evidence="8 9">
    <name type="scientific">Orchesella cincta</name>
    <name type="common">Springtail</name>
    <name type="synonym">Podura cincta</name>
    <dbReference type="NCBI Taxonomy" id="48709"/>
    <lineage>
        <taxon>Eukaryota</taxon>
        <taxon>Metazoa</taxon>
        <taxon>Ecdysozoa</taxon>
        <taxon>Arthropoda</taxon>
        <taxon>Hexapoda</taxon>
        <taxon>Collembola</taxon>
        <taxon>Entomobryomorpha</taxon>
        <taxon>Entomobryoidea</taxon>
        <taxon>Orchesellidae</taxon>
        <taxon>Orchesellinae</taxon>
        <taxon>Orchesella</taxon>
    </lineage>
</organism>
<accession>A0A1D2NBW5</accession>
<evidence type="ECO:0000256" key="1">
    <source>
        <dbReference type="ARBA" id="ARBA00004613"/>
    </source>
</evidence>
<evidence type="ECO:0000256" key="4">
    <source>
        <dbReference type="ARBA" id="ARBA00022900"/>
    </source>
</evidence>
<dbReference type="InterPro" id="IPR036880">
    <property type="entry name" value="Kunitz_BPTI_sf"/>
</dbReference>
<feature type="domain" description="BPTI/Kunitz inhibitor" evidence="7">
    <location>
        <begin position="28"/>
        <end position="78"/>
    </location>
</feature>
<dbReference type="SMART" id="SM00131">
    <property type="entry name" value="KU"/>
    <property type="match status" value="1"/>
</dbReference>
<reference evidence="8 9" key="1">
    <citation type="journal article" date="2016" name="Genome Biol. Evol.">
        <title>Gene Family Evolution Reflects Adaptation to Soil Environmental Stressors in the Genome of the Collembolan Orchesella cincta.</title>
        <authorList>
            <person name="Faddeeva-Vakhrusheva A."/>
            <person name="Derks M.F."/>
            <person name="Anvar S.Y."/>
            <person name="Agamennone V."/>
            <person name="Suring W."/>
            <person name="Smit S."/>
            <person name="van Straalen N.M."/>
            <person name="Roelofs D."/>
        </authorList>
    </citation>
    <scope>NUCLEOTIDE SEQUENCE [LARGE SCALE GENOMIC DNA]</scope>
    <source>
        <tissue evidence="8">Mixed pool</tissue>
    </source>
</reference>
<evidence type="ECO:0000256" key="3">
    <source>
        <dbReference type="ARBA" id="ARBA00022690"/>
    </source>
</evidence>
<gene>
    <name evidence="8" type="ORF">Ocin01_03947</name>
</gene>
<dbReference type="AlphaFoldDB" id="A0A1D2NBW5"/>
<keyword evidence="4" id="KW-0722">Serine protease inhibitor</keyword>
<evidence type="ECO:0000259" key="7">
    <source>
        <dbReference type="PROSITE" id="PS50279"/>
    </source>
</evidence>
<evidence type="ECO:0000313" key="8">
    <source>
        <dbReference type="EMBL" id="ODN02731.1"/>
    </source>
</evidence>
<dbReference type="PANTHER" id="PTHR10083:SF381">
    <property type="entry name" value="BPTI_KUNITZ INHIBITOR DOMAIN-CONTAINING PROTEIN"/>
    <property type="match status" value="1"/>
</dbReference>
<evidence type="ECO:0000256" key="6">
    <source>
        <dbReference type="SAM" id="SignalP"/>
    </source>
</evidence>
<dbReference type="Proteomes" id="UP000094527">
    <property type="component" value="Unassembled WGS sequence"/>
</dbReference>
<dbReference type="PRINTS" id="PR00759">
    <property type="entry name" value="BASICPTASE"/>
</dbReference>
<keyword evidence="5" id="KW-1015">Disulfide bond</keyword>
<protein>
    <submittedName>
        <fullName evidence="8">Boophilin-H2</fullName>
    </submittedName>
</protein>